<dbReference type="InterPro" id="IPR009075">
    <property type="entry name" value="AcylCo_DH/oxidase_C"/>
</dbReference>
<dbReference type="Pfam" id="PF02770">
    <property type="entry name" value="Acyl-CoA_dh_M"/>
    <property type="match status" value="1"/>
</dbReference>
<keyword evidence="4 6" id="KW-0274">FAD</keyword>
<dbReference type="SUPFAM" id="SSF47203">
    <property type="entry name" value="Acyl-CoA dehydrogenase C-terminal domain-like"/>
    <property type="match status" value="1"/>
</dbReference>
<dbReference type="PROSITE" id="PS00073">
    <property type="entry name" value="ACYL_COA_DH_2"/>
    <property type="match status" value="1"/>
</dbReference>
<dbReference type="InterPro" id="IPR009100">
    <property type="entry name" value="AcylCoA_DH/oxidase_NM_dom_sf"/>
</dbReference>
<proteinExistence type="inferred from homology"/>
<evidence type="ECO:0000256" key="3">
    <source>
        <dbReference type="ARBA" id="ARBA00022630"/>
    </source>
</evidence>
<evidence type="ECO:0000259" key="7">
    <source>
        <dbReference type="Pfam" id="PF00441"/>
    </source>
</evidence>
<dbReference type="InterPro" id="IPR036250">
    <property type="entry name" value="AcylCo_DH-like_C"/>
</dbReference>
<name>A0A368BL76_9GAMM</name>
<evidence type="ECO:0000256" key="4">
    <source>
        <dbReference type="ARBA" id="ARBA00022827"/>
    </source>
</evidence>
<dbReference type="FunFam" id="2.40.110.10:FF:000002">
    <property type="entry name" value="Acyl-CoA dehydrogenase fadE12"/>
    <property type="match status" value="1"/>
</dbReference>
<gene>
    <name evidence="10" type="ORF">DBW97_04595</name>
</gene>
<comment type="caution">
    <text evidence="10">The sequence shown here is derived from an EMBL/GenBank/DDBJ whole genome shotgun (WGS) entry which is preliminary data.</text>
</comment>
<dbReference type="Proteomes" id="UP000252147">
    <property type="component" value="Unassembled WGS sequence"/>
</dbReference>
<keyword evidence="3 6" id="KW-0285">Flavoprotein</keyword>
<feature type="domain" description="Acyl-CoA dehydrogenase/oxidase C-terminal" evidence="7">
    <location>
        <begin position="234"/>
        <end position="382"/>
    </location>
</feature>
<evidence type="ECO:0000256" key="2">
    <source>
        <dbReference type="ARBA" id="ARBA00009347"/>
    </source>
</evidence>
<dbReference type="InterPro" id="IPR046373">
    <property type="entry name" value="Acyl-CoA_Oxase/DH_mid-dom_sf"/>
</dbReference>
<reference evidence="10 11" key="1">
    <citation type="journal article" date="2018" name="Microbiome">
        <title>Fine metagenomic profile of the Mediterranean stratified and mixed water columns revealed by assembly and recruitment.</title>
        <authorList>
            <person name="Haro-Moreno J.M."/>
            <person name="Lopez-Perez M."/>
            <person name="De La Torre J.R."/>
            <person name="Picazo A."/>
            <person name="Camacho A."/>
            <person name="Rodriguez-Valera F."/>
        </authorList>
    </citation>
    <scope>NUCLEOTIDE SEQUENCE [LARGE SCALE GENOMIC DNA]</scope>
    <source>
        <strain evidence="10">MED-G83</strain>
    </source>
</reference>
<evidence type="ECO:0000313" key="11">
    <source>
        <dbReference type="Proteomes" id="UP000252147"/>
    </source>
</evidence>
<dbReference type="InterPro" id="IPR006089">
    <property type="entry name" value="Acyl-CoA_DH_CS"/>
</dbReference>
<evidence type="ECO:0000259" key="8">
    <source>
        <dbReference type="Pfam" id="PF02770"/>
    </source>
</evidence>
<dbReference type="Gene3D" id="1.10.540.10">
    <property type="entry name" value="Acyl-CoA dehydrogenase/oxidase, N-terminal domain"/>
    <property type="match status" value="1"/>
</dbReference>
<organism evidence="10 11">
    <name type="scientific">SAR86 cluster bacterium</name>
    <dbReference type="NCBI Taxonomy" id="2030880"/>
    <lineage>
        <taxon>Bacteria</taxon>
        <taxon>Pseudomonadati</taxon>
        <taxon>Pseudomonadota</taxon>
        <taxon>Gammaproteobacteria</taxon>
        <taxon>SAR86 cluster</taxon>
    </lineage>
</organism>
<evidence type="ECO:0000313" key="10">
    <source>
        <dbReference type="EMBL" id="RCL37644.1"/>
    </source>
</evidence>
<comment type="similarity">
    <text evidence="2 6">Belongs to the acyl-CoA dehydrogenase family.</text>
</comment>
<dbReference type="PANTHER" id="PTHR43884:SF12">
    <property type="entry name" value="ISOVALERYL-COA DEHYDROGENASE, MITOCHONDRIAL-RELATED"/>
    <property type="match status" value="1"/>
</dbReference>
<dbReference type="GO" id="GO:0003995">
    <property type="term" value="F:acyl-CoA dehydrogenase activity"/>
    <property type="evidence" value="ECO:0007669"/>
    <property type="project" value="InterPro"/>
</dbReference>
<dbReference type="AlphaFoldDB" id="A0A368BL76"/>
<accession>A0A368BL76</accession>
<dbReference type="EMBL" id="QOPD01000008">
    <property type="protein sequence ID" value="RCL37644.1"/>
    <property type="molecule type" value="Genomic_DNA"/>
</dbReference>
<evidence type="ECO:0000259" key="9">
    <source>
        <dbReference type="Pfam" id="PF02771"/>
    </source>
</evidence>
<comment type="cofactor">
    <cofactor evidence="1 6">
        <name>FAD</name>
        <dbReference type="ChEBI" id="CHEBI:57692"/>
    </cofactor>
</comment>
<dbReference type="Gene3D" id="2.40.110.10">
    <property type="entry name" value="Butyryl-CoA Dehydrogenase, subunit A, domain 2"/>
    <property type="match status" value="1"/>
</dbReference>
<dbReference type="InterPro" id="IPR037069">
    <property type="entry name" value="AcylCoA_DH/ox_N_sf"/>
</dbReference>
<sequence>MKYSLNPDREDLTLLQTTIAKFCENEIAPYYEEWEENGIFPRDLWKKLGTAGLLCIDIPEKYGGHEADAEMALTIPCGITYANFGSVAVGLSVHSDIVAHYILNIGTEDQKLHYLPKMVAGQLVGAIAMTEPGAGSDLQGIQTRARKNKDGWVISGAKTFITNGQHADFVITAAKTNPDVKGSSGVSLFLVDTSADGFSRGRNLEKLGLHSSDTSELFFDEVLVPHSAILGEADQGFITLMTELPRERLALALNAVAAMDFMMDITKEYVSERKAFGQQIAKFQNTRFKMAKLQTQLMLNRAFMTECLKLFAEGKLDAATASMAKFSTSEAQCHMADECLQLFGGYGYMKEYPIARAYADARIQKIYGGTSEIMLELVARDLFN</sequence>
<dbReference type="InterPro" id="IPR006091">
    <property type="entry name" value="Acyl-CoA_Oxase/DH_mid-dom"/>
</dbReference>
<dbReference type="Pfam" id="PF02771">
    <property type="entry name" value="Acyl-CoA_dh_N"/>
    <property type="match status" value="1"/>
</dbReference>
<feature type="domain" description="Acyl-CoA oxidase/dehydrogenase middle" evidence="8">
    <location>
        <begin position="126"/>
        <end position="222"/>
    </location>
</feature>
<dbReference type="InterPro" id="IPR013786">
    <property type="entry name" value="AcylCoA_DH/ox_N"/>
</dbReference>
<dbReference type="GO" id="GO:0006552">
    <property type="term" value="P:L-leucine catabolic process"/>
    <property type="evidence" value="ECO:0007669"/>
    <property type="project" value="TreeGrafter"/>
</dbReference>
<dbReference type="PROSITE" id="PS00072">
    <property type="entry name" value="ACYL_COA_DH_1"/>
    <property type="match status" value="1"/>
</dbReference>
<dbReference type="PANTHER" id="PTHR43884">
    <property type="entry name" value="ACYL-COA DEHYDROGENASE"/>
    <property type="match status" value="1"/>
</dbReference>
<evidence type="ECO:0000256" key="1">
    <source>
        <dbReference type="ARBA" id="ARBA00001974"/>
    </source>
</evidence>
<dbReference type="Pfam" id="PF00441">
    <property type="entry name" value="Acyl-CoA_dh_1"/>
    <property type="match status" value="1"/>
</dbReference>
<feature type="domain" description="Acyl-CoA dehydrogenase/oxidase N-terminal" evidence="9">
    <location>
        <begin position="10"/>
        <end position="122"/>
    </location>
</feature>
<dbReference type="GO" id="GO:0050660">
    <property type="term" value="F:flavin adenine dinucleotide binding"/>
    <property type="evidence" value="ECO:0007669"/>
    <property type="project" value="InterPro"/>
</dbReference>
<evidence type="ECO:0000256" key="6">
    <source>
        <dbReference type="RuleBase" id="RU362125"/>
    </source>
</evidence>
<evidence type="ECO:0000256" key="5">
    <source>
        <dbReference type="ARBA" id="ARBA00023002"/>
    </source>
</evidence>
<dbReference type="Gene3D" id="1.20.140.10">
    <property type="entry name" value="Butyryl-CoA Dehydrogenase, subunit A, domain 3"/>
    <property type="match status" value="1"/>
</dbReference>
<keyword evidence="5 6" id="KW-0560">Oxidoreductase</keyword>
<protein>
    <submittedName>
        <fullName evidence="10">Acyl-CoA dehydrogenase</fullName>
    </submittedName>
</protein>
<dbReference type="SUPFAM" id="SSF56645">
    <property type="entry name" value="Acyl-CoA dehydrogenase NM domain-like"/>
    <property type="match status" value="1"/>
</dbReference>
<dbReference type="FunFam" id="1.20.140.10:FF:000001">
    <property type="entry name" value="Acyl-CoA dehydrogenase"/>
    <property type="match status" value="1"/>
</dbReference>